<dbReference type="OrthoDB" id="5146467at2"/>
<protein>
    <submittedName>
        <fullName evidence="2">Uncharacterized protein</fullName>
    </submittedName>
</protein>
<feature type="signal peptide" evidence="1">
    <location>
        <begin position="1"/>
        <end position="19"/>
    </location>
</feature>
<dbReference type="AlphaFoldDB" id="A0A1Q2CMC8"/>
<evidence type="ECO:0000313" key="2">
    <source>
        <dbReference type="EMBL" id="AQP47263.1"/>
    </source>
</evidence>
<dbReference type="Proteomes" id="UP000188145">
    <property type="component" value="Chromosome"/>
</dbReference>
<keyword evidence="3" id="KW-1185">Reference proteome</keyword>
<sequence>MRRYFLALVVTMLCVTACGDQGLAGTPNTVQKDMTPPPSPEVAVTGTLESPGNGCVAIRPDTGAHSLWVVWPEGTSADDDGVVWPSGKRSIPGDSITLTGYVTTRNALPGGENPDSMWGSKAGFCIEAQHNPELMIVFREP</sequence>
<proteinExistence type="predicted"/>
<reference evidence="3" key="1">
    <citation type="submission" date="2017-02" db="EMBL/GenBank/DDBJ databases">
        <title>Tessaracoccus aquaemaris sp. nov., isolated from the intestine of a Korean rockfish, Sebastes schlegelii, in a marine aquaculture pond.</title>
        <authorList>
            <person name="Tak E.J."/>
            <person name="Bae J.-W."/>
        </authorList>
    </citation>
    <scope>NUCLEOTIDE SEQUENCE [LARGE SCALE GENOMIC DNA]</scope>
    <source>
        <strain evidence="3">NSG39</strain>
    </source>
</reference>
<evidence type="ECO:0000256" key="1">
    <source>
        <dbReference type="SAM" id="SignalP"/>
    </source>
</evidence>
<gene>
    <name evidence="2" type="ORF">BW730_06865</name>
</gene>
<feature type="chain" id="PRO_5012456296" evidence="1">
    <location>
        <begin position="20"/>
        <end position="141"/>
    </location>
</feature>
<organism evidence="2 3">
    <name type="scientific">Tessaracoccus aquimaris</name>
    <dbReference type="NCBI Taxonomy" id="1332264"/>
    <lineage>
        <taxon>Bacteria</taxon>
        <taxon>Bacillati</taxon>
        <taxon>Actinomycetota</taxon>
        <taxon>Actinomycetes</taxon>
        <taxon>Propionibacteriales</taxon>
        <taxon>Propionibacteriaceae</taxon>
        <taxon>Tessaracoccus</taxon>
    </lineage>
</organism>
<accession>A0A1Q2CMC8</accession>
<dbReference type="EMBL" id="CP019606">
    <property type="protein sequence ID" value="AQP47263.1"/>
    <property type="molecule type" value="Genomic_DNA"/>
</dbReference>
<name>A0A1Q2CMC8_9ACTN</name>
<dbReference type="KEGG" id="tes:BW730_06865"/>
<evidence type="ECO:0000313" key="3">
    <source>
        <dbReference type="Proteomes" id="UP000188145"/>
    </source>
</evidence>
<dbReference type="RefSeq" id="WP_077685592.1">
    <property type="nucleotide sequence ID" value="NZ_CP019606.1"/>
</dbReference>
<keyword evidence="1" id="KW-0732">Signal</keyword>